<proteinExistence type="predicted"/>
<dbReference type="AlphaFoldDB" id="A0A1E4TKN5"/>
<gene>
    <name evidence="1" type="ORF">CANCADRAFT_84926</name>
</gene>
<evidence type="ECO:0000313" key="2">
    <source>
        <dbReference type="Proteomes" id="UP000095023"/>
    </source>
</evidence>
<reference evidence="2" key="1">
    <citation type="submission" date="2016-02" db="EMBL/GenBank/DDBJ databases">
        <title>Comparative genomics of biotechnologically important yeasts.</title>
        <authorList>
            <consortium name="DOE Joint Genome Institute"/>
            <person name="Riley R."/>
            <person name="Haridas S."/>
            <person name="Wolfe K.H."/>
            <person name="Lopes M.R."/>
            <person name="Hittinger C.T."/>
            <person name="Goker M."/>
            <person name="Salamov A."/>
            <person name="Wisecaver J."/>
            <person name="Long T.M."/>
            <person name="Aerts A.L."/>
            <person name="Barry K."/>
            <person name="Choi C."/>
            <person name="Clum A."/>
            <person name="Coughlan A.Y."/>
            <person name="Deshpande S."/>
            <person name="Douglass A.P."/>
            <person name="Hanson S.J."/>
            <person name="Klenk H.-P."/>
            <person name="Labutti K."/>
            <person name="Lapidus A."/>
            <person name="Lindquist E."/>
            <person name="Lipzen A."/>
            <person name="Meier-Kolthoff J.P."/>
            <person name="Ohm R.A."/>
            <person name="Otillar R.P."/>
            <person name="Pangilinan J."/>
            <person name="Peng Y."/>
            <person name="Rokas A."/>
            <person name="Rosa C.A."/>
            <person name="Scheuner C."/>
            <person name="Sibirny A.A."/>
            <person name="Slot J.C."/>
            <person name="Stielow J.B."/>
            <person name="Sun H."/>
            <person name="Kurtzman C.P."/>
            <person name="Blackwell M."/>
            <person name="Jeffries T.W."/>
            <person name="Grigoriev I.V."/>
        </authorList>
    </citation>
    <scope>NUCLEOTIDE SEQUENCE [LARGE SCALE GENOMIC DNA]</scope>
    <source>
        <strain evidence="2">NRRL Y-17796</strain>
    </source>
</reference>
<protein>
    <submittedName>
        <fullName evidence="1">Uncharacterized protein</fullName>
    </submittedName>
</protein>
<keyword evidence="2" id="KW-1185">Reference proteome</keyword>
<dbReference type="EMBL" id="KV453841">
    <property type="protein sequence ID" value="ODV92321.1"/>
    <property type="molecule type" value="Genomic_DNA"/>
</dbReference>
<evidence type="ECO:0000313" key="1">
    <source>
        <dbReference type="EMBL" id="ODV92321.1"/>
    </source>
</evidence>
<dbReference type="Proteomes" id="UP000095023">
    <property type="component" value="Unassembled WGS sequence"/>
</dbReference>
<sequence>MDGFNNIYESLWTSAKCLRHIRRLNSRLAALKESRKLQDPSTLYHNNELALNIINKTAASQPDQPATTHLNRMLPLLSNAWDSNIQHSIISLIEILDHLYSSVAESCLITDRLKLSQMCAFEIGFHTGRDADMETMETLMTQWDSLNYQRMLVMAGYAYGSLDSHIHIVQDSAPLVINLLYEIGHNKIARELFKSYLSTVPASIIKQSSSLGYLANKCGVSLMSLIVKIECTEVGTEIRDPIQFIPRPSHITNEEITHLADWIEYLTTNRSRESLKPLIPAMTNTIVALTVHDVFLSPKTLCQMCKKGLTFVYDFYMIYCIVTGSSIRGIYIGSEMNYSYIRTKAHYSEVLRALVLYTVSSETAAAFIEGLMANSHDLIAADMVMLMSHVHYTSEERVSSLSKSETTLFGRALNSISDSIQSILQDVGNNYRAMATIFDLLDISDGKKFPFTKGHVEFSEDDEADQTKKTPIGIMELWLNPELTASFYQEILDSETKKVALIAESEKPSRSRSRKPVQAQLKRKALSCDGAIINQHWTKTSLFGDLSMHPKKLLKQG</sequence>
<name>A0A1E4TKN5_9ASCO</name>
<organism evidence="1 2">
    <name type="scientific">Tortispora caseinolytica NRRL Y-17796</name>
    <dbReference type="NCBI Taxonomy" id="767744"/>
    <lineage>
        <taxon>Eukaryota</taxon>
        <taxon>Fungi</taxon>
        <taxon>Dikarya</taxon>
        <taxon>Ascomycota</taxon>
        <taxon>Saccharomycotina</taxon>
        <taxon>Trigonopsidomycetes</taxon>
        <taxon>Trigonopsidales</taxon>
        <taxon>Trigonopsidaceae</taxon>
        <taxon>Tortispora</taxon>
    </lineage>
</organism>
<accession>A0A1E4TKN5</accession>